<keyword evidence="1" id="KW-0560">Oxidoreductase</keyword>
<organism evidence="4 5">
    <name type="scientific">Piloderma croceum (strain F 1598)</name>
    <dbReference type="NCBI Taxonomy" id="765440"/>
    <lineage>
        <taxon>Eukaryota</taxon>
        <taxon>Fungi</taxon>
        <taxon>Dikarya</taxon>
        <taxon>Basidiomycota</taxon>
        <taxon>Agaricomycotina</taxon>
        <taxon>Agaricomycetes</taxon>
        <taxon>Agaricomycetidae</taxon>
        <taxon>Atheliales</taxon>
        <taxon>Atheliaceae</taxon>
        <taxon>Piloderma</taxon>
    </lineage>
</organism>
<dbReference type="FunCoup" id="A0A0C3ADZ2">
    <property type="interactions" value="54"/>
</dbReference>
<dbReference type="HOGENOM" id="CLU_007383_9_2_1"/>
<evidence type="ECO:0000256" key="2">
    <source>
        <dbReference type="ARBA" id="ARBA00023445"/>
    </source>
</evidence>
<evidence type="ECO:0000259" key="3">
    <source>
        <dbReference type="Pfam" id="PF01370"/>
    </source>
</evidence>
<dbReference type="AlphaFoldDB" id="A0A0C3ADZ2"/>
<dbReference type="OrthoDB" id="2735536at2759"/>
<comment type="similarity">
    <text evidence="2">Belongs to the NAD(P)-dependent epimerase/dehydratase family. Dihydroflavonol-4-reductase subfamily.</text>
</comment>
<sequence length="356" mass="39229">MPPVQAPAKVLVSGANGYVAIWVVQNLLSQGYTVRGTVRSAEKGEHLKKLFANFGDKHEVVVVNDITKEGAFDEAVKGVDAIEHTASPFHLKADDPDELIDPAVKGTFGILQSALKYGTSVKRIVVLSSTASIVRVTPEPKVFSEKDWNEQVIEIVREQGKSSPAVAKYRASKTLAEKAAWEFVEKHKGKISWDLVVLNPPFVYGPCLHSVSSPSALNTSLNDWYHTVLTPTRNGRDAKALLSNGSAWVDVRDLADAHRLAIEKSEAGGERIIISKGRFVWQDWIDAAKKIDPKVLSTLANPDVLKDDNDDVAANAERVYQIDYDTSKAKEIFGINYRTEKDSTTDMIAEFGKRGW</sequence>
<accession>A0A0C3ADZ2</accession>
<reference evidence="4 5" key="1">
    <citation type="submission" date="2014-04" db="EMBL/GenBank/DDBJ databases">
        <authorList>
            <consortium name="DOE Joint Genome Institute"/>
            <person name="Kuo A."/>
            <person name="Tarkka M."/>
            <person name="Buscot F."/>
            <person name="Kohler A."/>
            <person name="Nagy L.G."/>
            <person name="Floudas D."/>
            <person name="Copeland A."/>
            <person name="Barry K.W."/>
            <person name="Cichocki N."/>
            <person name="Veneault-Fourrey C."/>
            <person name="LaButti K."/>
            <person name="Lindquist E.A."/>
            <person name="Lipzen A."/>
            <person name="Lundell T."/>
            <person name="Morin E."/>
            <person name="Murat C."/>
            <person name="Sun H."/>
            <person name="Tunlid A."/>
            <person name="Henrissat B."/>
            <person name="Grigoriev I.V."/>
            <person name="Hibbett D.S."/>
            <person name="Martin F."/>
            <person name="Nordberg H.P."/>
            <person name="Cantor M.N."/>
            <person name="Hua S.X."/>
        </authorList>
    </citation>
    <scope>NUCLEOTIDE SEQUENCE [LARGE SCALE GENOMIC DNA]</scope>
    <source>
        <strain evidence="4 5">F 1598</strain>
    </source>
</reference>
<dbReference type="SUPFAM" id="SSF51735">
    <property type="entry name" value="NAD(P)-binding Rossmann-fold domains"/>
    <property type="match status" value="1"/>
</dbReference>
<dbReference type="Gene3D" id="3.40.50.720">
    <property type="entry name" value="NAD(P)-binding Rossmann-like Domain"/>
    <property type="match status" value="1"/>
</dbReference>
<dbReference type="Pfam" id="PF01370">
    <property type="entry name" value="Epimerase"/>
    <property type="match status" value="1"/>
</dbReference>
<dbReference type="GO" id="GO:0016616">
    <property type="term" value="F:oxidoreductase activity, acting on the CH-OH group of donors, NAD or NADP as acceptor"/>
    <property type="evidence" value="ECO:0007669"/>
    <property type="project" value="TreeGrafter"/>
</dbReference>
<dbReference type="PANTHER" id="PTHR10366">
    <property type="entry name" value="NAD DEPENDENT EPIMERASE/DEHYDRATASE"/>
    <property type="match status" value="1"/>
</dbReference>
<dbReference type="InterPro" id="IPR050425">
    <property type="entry name" value="NAD(P)_dehydrat-like"/>
</dbReference>
<dbReference type="Proteomes" id="UP000054166">
    <property type="component" value="Unassembled WGS sequence"/>
</dbReference>
<evidence type="ECO:0000256" key="1">
    <source>
        <dbReference type="ARBA" id="ARBA00023002"/>
    </source>
</evidence>
<dbReference type="EMBL" id="KN833174">
    <property type="protein sequence ID" value="KIM72013.1"/>
    <property type="molecule type" value="Genomic_DNA"/>
</dbReference>
<keyword evidence="5" id="KW-1185">Reference proteome</keyword>
<dbReference type="InterPro" id="IPR001509">
    <property type="entry name" value="Epimerase_deHydtase"/>
</dbReference>
<dbReference type="InParanoid" id="A0A0C3ADZ2"/>
<evidence type="ECO:0000313" key="4">
    <source>
        <dbReference type="EMBL" id="KIM72013.1"/>
    </source>
</evidence>
<reference evidence="5" key="2">
    <citation type="submission" date="2015-01" db="EMBL/GenBank/DDBJ databases">
        <title>Evolutionary Origins and Diversification of the Mycorrhizal Mutualists.</title>
        <authorList>
            <consortium name="DOE Joint Genome Institute"/>
            <consortium name="Mycorrhizal Genomics Consortium"/>
            <person name="Kohler A."/>
            <person name="Kuo A."/>
            <person name="Nagy L.G."/>
            <person name="Floudas D."/>
            <person name="Copeland A."/>
            <person name="Barry K.W."/>
            <person name="Cichocki N."/>
            <person name="Veneault-Fourrey C."/>
            <person name="LaButti K."/>
            <person name="Lindquist E.A."/>
            <person name="Lipzen A."/>
            <person name="Lundell T."/>
            <person name="Morin E."/>
            <person name="Murat C."/>
            <person name="Riley R."/>
            <person name="Ohm R."/>
            <person name="Sun H."/>
            <person name="Tunlid A."/>
            <person name="Henrissat B."/>
            <person name="Grigoriev I.V."/>
            <person name="Hibbett D.S."/>
            <person name="Martin F."/>
        </authorList>
    </citation>
    <scope>NUCLEOTIDE SEQUENCE [LARGE SCALE GENOMIC DNA]</scope>
    <source>
        <strain evidence="5">F 1598</strain>
    </source>
</reference>
<proteinExistence type="inferred from homology"/>
<dbReference type="CDD" id="cd05227">
    <property type="entry name" value="AR_SDR_e"/>
    <property type="match status" value="1"/>
</dbReference>
<feature type="domain" description="NAD-dependent epimerase/dehydratase" evidence="3">
    <location>
        <begin position="10"/>
        <end position="270"/>
    </location>
</feature>
<dbReference type="STRING" id="765440.A0A0C3ADZ2"/>
<gene>
    <name evidence="4" type="ORF">PILCRDRAFT_830020</name>
</gene>
<dbReference type="PANTHER" id="PTHR10366:SF564">
    <property type="entry name" value="STEROL-4-ALPHA-CARBOXYLATE 3-DEHYDROGENASE, DECARBOXYLATING"/>
    <property type="match status" value="1"/>
</dbReference>
<evidence type="ECO:0000313" key="5">
    <source>
        <dbReference type="Proteomes" id="UP000054166"/>
    </source>
</evidence>
<dbReference type="InterPro" id="IPR036291">
    <property type="entry name" value="NAD(P)-bd_dom_sf"/>
</dbReference>
<protein>
    <recommendedName>
        <fullName evidence="3">NAD-dependent epimerase/dehydratase domain-containing protein</fullName>
    </recommendedName>
</protein>
<name>A0A0C3ADZ2_PILCF</name>